<gene>
    <name evidence="1" type="ORF">NX720_20365</name>
</gene>
<keyword evidence="2" id="KW-1185">Reference proteome</keyword>
<evidence type="ECO:0008006" key="3">
    <source>
        <dbReference type="Google" id="ProtNLM"/>
    </source>
</evidence>
<organism evidence="1 2">
    <name type="scientific">Endozoicomonas euniceicola</name>
    <dbReference type="NCBI Taxonomy" id="1234143"/>
    <lineage>
        <taxon>Bacteria</taxon>
        <taxon>Pseudomonadati</taxon>
        <taxon>Pseudomonadota</taxon>
        <taxon>Gammaproteobacteria</taxon>
        <taxon>Oceanospirillales</taxon>
        <taxon>Endozoicomonadaceae</taxon>
        <taxon>Endozoicomonas</taxon>
    </lineage>
</organism>
<dbReference type="Pfam" id="PF09614">
    <property type="entry name" value="Cas_Csy2"/>
    <property type="match status" value="1"/>
</dbReference>
<sequence>MPSSTTSGQNSLYLYIKDMTINRANALPSPYLSGLPSIYGVVGMAQHLVDRVLNGSGLRFDSVAVCFSQFSMSRSQQKYPCYSKRDIKKHQTLRLITHRESRFMASVIIRCLHSPNTSFEEVVKWLEEHQHLDGLYNLRFCGGQILYSMGKPHLFPLQAPDLSHLCQHLNGFAVADRIELCRTSRRTEEDSLDTLLRLIKDSKKSAHGWLVPLAVGYKPLGEPAHRKNTRWVLHHAFAEPVVGLGRLFTISSISHELGQTDHFFWKPAKLDFLVAGSI</sequence>
<reference evidence="1" key="1">
    <citation type="submission" date="2022-10" db="EMBL/GenBank/DDBJ databases">
        <title>Completed Genome Sequence of two octocoral isolated bacterium, Endozoicomonas euniceicola EF212T and Endozoicomonas gorgoniicola PS125T.</title>
        <authorList>
            <person name="Chiou Y.-J."/>
            <person name="Chen Y.-H."/>
        </authorList>
    </citation>
    <scope>NUCLEOTIDE SEQUENCE</scope>
    <source>
        <strain evidence="1">EF212</strain>
    </source>
</reference>
<name>A0ABY6GR12_9GAMM</name>
<protein>
    <recommendedName>
        <fullName evidence="3">Type I-F CRISPR-associated protein Csy2</fullName>
    </recommendedName>
</protein>
<evidence type="ECO:0000313" key="2">
    <source>
        <dbReference type="Proteomes" id="UP001163255"/>
    </source>
</evidence>
<evidence type="ECO:0000313" key="1">
    <source>
        <dbReference type="EMBL" id="UYM15192.1"/>
    </source>
</evidence>
<proteinExistence type="predicted"/>
<dbReference type="RefSeq" id="WP_262597086.1">
    <property type="nucleotide sequence ID" value="NZ_CP103300.1"/>
</dbReference>
<dbReference type="Proteomes" id="UP001163255">
    <property type="component" value="Chromosome"/>
</dbReference>
<dbReference type="InterPro" id="IPR013398">
    <property type="entry name" value="CRISPR-assoc_prot_Csy2"/>
</dbReference>
<dbReference type="EMBL" id="CP103300">
    <property type="protein sequence ID" value="UYM15192.1"/>
    <property type="molecule type" value="Genomic_DNA"/>
</dbReference>
<accession>A0ABY6GR12</accession>